<evidence type="ECO:0000313" key="2">
    <source>
        <dbReference type="Proteomes" id="UP001596023"/>
    </source>
</evidence>
<evidence type="ECO:0000313" key="1">
    <source>
        <dbReference type="EMBL" id="MFC4674676.1"/>
    </source>
</evidence>
<organism evidence="1 2">
    <name type="scientific">Dysgonomonas termitidis</name>
    <dbReference type="NCBI Taxonomy" id="1516126"/>
    <lineage>
        <taxon>Bacteria</taxon>
        <taxon>Pseudomonadati</taxon>
        <taxon>Bacteroidota</taxon>
        <taxon>Bacteroidia</taxon>
        <taxon>Bacteroidales</taxon>
        <taxon>Dysgonomonadaceae</taxon>
        <taxon>Dysgonomonas</taxon>
    </lineage>
</organism>
<comment type="caution">
    <text evidence="1">The sequence shown here is derived from an EMBL/GenBank/DDBJ whole genome shotgun (WGS) entry which is preliminary data.</text>
</comment>
<accession>A0ABV9KYD2</accession>
<dbReference type="Proteomes" id="UP001596023">
    <property type="component" value="Unassembled WGS sequence"/>
</dbReference>
<name>A0ABV9KYD2_9BACT</name>
<gene>
    <name evidence="1" type="ORF">ACFO6W_13305</name>
</gene>
<reference evidence="2" key="1">
    <citation type="journal article" date="2019" name="Int. J. Syst. Evol. Microbiol.">
        <title>The Global Catalogue of Microorganisms (GCM) 10K type strain sequencing project: providing services to taxonomists for standard genome sequencing and annotation.</title>
        <authorList>
            <consortium name="The Broad Institute Genomics Platform"/>
            <consortium name="The Broad Institute Genome Sequencing Center for Infectious Disease"/>
            <person name="Wu L."/>
            <person name="Ma J."/>
        </authorList>
    </citation>
    <scope>NUCLEOTIDE SEQUENCE [LARGE SCALE GENOMIC DNA]</scope>
    <source>
        <strain evidence="2">CCUG 66188</strain>
    </source>
</reference>
<dbReference type="RefSeq" id="WP_379997203.1">
    <property type="nucleotide sequence ID" value="NZ_JBHSGN010000078.1"/>
</dbReference>
<dbReference type="EMBL" id="JBHSGN010000078">
    <property type="protein sequence ID" value="MFC4674676.1"/>
    <property type="molecule type" value="Genomic_DNA"/>
</dbReference>
<proteinExistence type="predicted"/>
<protein>
    <submittedName>
        <fullName evidence="1">Uncharacterized protein</fullName>
    </submittedName>
</protein>
<keyword evidence="2" id="KW-1185">Reference proteome</keyword>
<sequence>MENHPAEKNTSSVQMRVLEGYKECLKTTPHLSFKSYCEDNNINYERLLDWAQRHGIFIRELQAEARCEDFVNGDNPQTFIQFRPQSHPVMAGSVLKGISITFPNNVNLTLQECTAESLISLLSLYHPEK</sequence>